<dbReference type="GO" id="GO:0003677">
    <property type="term" value="F:DNA binding"/>
    <property type="evidence" value="ECO:0007669"/>
    <property type="project" value="InterPro"/>
</dbReference>
<dbReference type="InterPro" id="IPR013762">
    <property type="entry name" value="Integrase-like_cat_sf"/>
</dbReference>
<feature type="domain" description="Tyr recombinase" evidence="2">
    <location>
        <begin position="12"/>
        <end position="195"/>
    </location>
</feature>
<evidence type="ECO:0000313" key="4">
    <source>
        <dbReference type="Proteomes" id="UP000588083"/>
    </source>
</evidence>
<dbReference type="NCBIfam" id="NF001399">
    <property type="entry name" value="PRK00283.1"/>
    <property type="match status" value="1"/>
</dbReference>
<name>A0A6V8PFR6_9ACTN</name>
<dbReference type="Pfam" id="PF00589">
    <property type="entry name" value="Phage_integrase"/>
    <property type="match status" value="1"/>
</dbReference>
<evidence type="ECO:0000259" key="2">
    <source>
        <dbReference type="PROSITE" id="PS51898"/>
    </source>
</evidence>
<dbReference type="GO" id="GO:0015074">
    <property type="term" value="P:DNA integration"/>
    <property type="evidence" value="ECO:0007669"/>
    <property type="project" value="InterPro"/>
</dbReference>
<proteinExistence type="predicted"/>
<sequence>NRHDPFLRPPRMLPDVLSVQQVERLLDVVGSSTAIDLRDKAILELLYASGLRVSELISLEVSDVDLQAGLVRCLGKGSKERIVPVGSKAIASLKKYLAHGRHRLDKKSLQFSLFLNNRGGKLSRQGVWKILKKYVHLAQIKEKVSPHTLRHSFATHLLENGADLRSVQEMLGHVSISTTQIYTHVSQEHLKKVYYRWHPRA</sequence>
<dbReference type="PANTHER" id="PTHR30349">
    <property type="entry name" value="PHAGE INTEGRASE-RELATED"/>
    <property type="match status" value="1"/>
</dbReference>
<keyword evidence="1" id="KW-0233">DNA recombination</keyword>
<dbReference type="RefSeq" id="WP_176237899.1">
    <property type="nucleotide sequence ID" value="NZ_BLRZ01000020.1"/>
</dbReference>
<gene>
    <name evidence="3" type="ORF">HKBW3S34_00611</name>
</gene>
<organism evidence="3 4">
    <name type="scientific">Candidatus Hakubella thermalkaliphila</name>
    <dbReference type="NCBI Taxonomy" id="2754717"/>
    <lineage>
        <taxon>Bacteria</taxon>
        <taxon>Bacillati</taxon>
        <taxon>Actinomycetota</taxon>
        <taxon>Actinomycetota incertae sedis</taxon>
        <taxon>Candidatus Hakubellales</taxon>
        <taxon>Candidatus Hakubellaceae</taxon>
        <taxon>Candidatus Hakubella</taxon>
    </lineage>
</organism>
<comment type="caution">
    <text evidence="3">The sequence shown here is derived from an EMBL/GenBank/DDBJ whole genome shotgun (WGS) entry which is preliminary data.</text>
</comment>
<accession>A0A6V8PFR6</accession>
<dbReference type="AlphaFoldDB" id="A0A6V8PFR6"/>
<feature type="non-terminal residue" evidence="3">
    <location>
        <position position="1"/>
    </location>
</feature>
<dbReference type="PROSITE" id="PS51898">
    <property type="entry name" value="TYR_RECOMBINASE"/>
    <property type="match status" value="1"/>
</dbReference>
<dbReference type="InterPro" id="IPR011010">
    <property type="entry name" value="DNA_brk_join_enz"/>
</dbReference>
<dbReference type="GO" id="GO:0006310">
    <property type="term" value="P:DNA recombination"/>
    <property type="evidence" value="ECO:0007669"/>
    <property type="project" value="UniProtKB-KW"/>
</dbReference>
<dbReference type="InterPro" id="IPR050090">
    <property type="entry name" value="Tyrosine_recombinase_XerCD"/>
</dbReference>
<reference evidence="3 4" key="1">
    <citation type="journal article" date="2020" name="Front. Microbiol.">
        <title>Single-cell genomics of novel Actinobacteria with the Wood-Ljungdahl pathway discovered in a serpentinizing system.</title>
        <authorList>
            <person name="Merino N."/>
            <person name="Kawai M."/>
            <person name="Boyd E.S."/>
            <person name="Colman D.R."/>
            <person name="McGlynn S.E."/>
            <person name="Nealson K.H."/>
            <person name="Kurokawa K."/>
            <person name="Hongoh Y."/>
        </authorList>
    </citation>
    <scope>NUCLEOTIDE SEQUENCE [LARGE SCALE GENOMIC DNA]</scope>
    <source>
        <strain evidence="3 4">S34</strain>
    </source>
</reference>
<dbReference type="PANTHER" id="PTHR30349:SF81">
    <property type="entry name" value="TYROSINE RECOMBINASE XERC"/>
    <property type="match status" value="1"/>
</dbReference>
<dbReference type="SUPFAM" id="SSF56349">
    <property type="entry name" value="DNA breaking-rejoining enzymes"/>
    <property type="match status" value="1"/>
</dbReference>
<evidence type="ECO:0000313" key="3">
    <source>
        <dbReference type="EMBL" id="GFP29691.1"/>
    </source>
</evidence>
<dbReference type="CDD" id="cd00798">
    <property type="entry name" value="INT_XerDC_C"/>
    <property type="match status" value="1"/>
</dbReference>
<dbReference type="EMBL" id="BLRZ01000020">
    <property type="protein sequence ID" value="GFP29691.1"/>
    <property type="molecule type" value="Genomic_DNA"/>
</dbReference>
<dbReference type="Proteomes" id="UP000588083">
    <property type="component" value="Unassembled WGS sequence"/>
</dbReference>
<dbReference type="Gene3D" id="1.10.443.10">
    <property type="entry name" value="Intergrase catalytic core"/>
    <property type="match status" value="1"/>
</dbReference>
<evidence type="ECO:0000256" key="1">
    <source>
        <dbReference type="ARBA" id="ARBA00023172"/>
    </source>
</evidence>
<protein>
    <submittedName>
        <fullName evidence="3">Integrase/recombinase XerD</fullName>
    </submittedName>
</protein>
<keyword evidence="4" id="KW-1185">Reference proteome</keyword>
<dbReference type="InterPro" id="IPR002104">
    <property type="entry name" value="Integrase_catalytic"/>
</dbReference>